<dbReference type="InterPro" id="IPR013783">
    <property type="entry name" value="Ig-like_fold"/>
</dbReference>
<feature type="compositionally biased region" description="Pro residues" evidence="1">
    <location>
        <begin position="310"/>
        <end position="321"/>
    </location>
</feature>
<dbReference type="EMBL" id="JASJUS010000035">
    <property type="protein sequence ID" value="MDL2080589.1"/>
    <property type="molecule type" value="Genomic_DNA"/>
</dbReference>
<feature type="domain" description="DUF11" evidence="4">
    <location>
        <begin position="42"/>
        <end position="130"/>
    </location>
</feature>
<dbReference type="Pfam" id="PF01345">
    <property type="entry name" value="DUF11"/>
    <property type="match status" value="1"/>
</dbReference>
<comment type="caution">
    <text evidence="5">The sequence shown here is derived from an EMBL/GenBank/DDBJ whole genome shotgun (WGS) entry which is preliminary data.</text>
</comment>
<name>A0ABT7J6V3_9ACTN</name>
<organism evidence="5 6">
    <name type="scientific">Streptomyces fuscus</name>
    <dbReference type="NCBI Taxonomy" id="3048495"/>
    <lineage>
        <taxon>Bacteria</taxon>
        <taxon>Bacillati</taxon>
        <taxon>Actinomycetota</taxon>
        <taxon>Actinomycetes</taxon>
        <taxon>Kitasatosporales</taxon>
        <taxon>Streptomycetaceae</taxon>
        <taxon>Streptomyces</taxon>
    </lineage>
</organism>
<gene>
    <name evidence="5" type="ORF">QNN03_29500</name>
</gene>
<keyword evidence="6" id="KW-1185">Reference proteome</keyword>
<evidence type="ECO:0000256" key="3">
    <source>
        <dbReference type="SAM" id="SignalP"/>
    </source>
</evidence>
<dbReference type="Gene3D" id="2.60.40.10">
    <property type="entry name" value="Immunoglobulins"/>
    <property type="match status" value="1"/>
</dbReference>
<evidence type="ECO:0000256" key="2">
    <source>
        <dbReference type="SAM" id="Phobius"/>
    </source>
</evidence>
<accession>A0ABT7J6V3</accession>
<feature type="region of interest" description="Disordered" evidence="1">
    <location>
        <begin position="299"/>
        <end position="361"/>
    </location>
</feature>
<dbReference type="Proteomes" id="UP001241926">
    <property type="component" value="Unassembled WGS sequence"/>
</dbReference>
<keyword evidence="3" id="KW-0732">Signal</keyword>
<dbReference type="InterPro" id="IPR001434">
    <property type="entry name" value="OmcB-like_DUF11"/>
</dbReference>
<evidence type="ECO:0000259" key="4">
    <source>
        <dbReference type="Pfam" id="PF01345"/>
    </source>
</evidence>
<dbReference type="RefSeq" id="WP_093723696.1">
    <property type="nucleotide sequence ID" value="NZ_JASJUS010000035.1"/>
</dbReference>
<reference evidence="5 6" key="1">
    <citation type="submission" date="2023-05" db="EMBL/GenBank/DDBJ databases">
        <title>Streptomyces fuscus sp. nov., a brown-black pigment producing actinomyces isolated from dry sand of Sea duck farm.</title>
        <authorList>
            <person name="Xie J."/>
            <person name="Shen N."/>
        </authorList>
    </citation>
    <scope>NUCLEOTIDE SEQUENCE [LARGE SCALE GENOMIC DNA]</scope>
    <source>
        <strain evidence="5 6">GXMU-J15</strain>
    </source>
</reference>
<evidence type="ECO:0000313" key="5">
    <source>
        <dbReference type="EMBL" id="MDL2080589.1"/>
    </source>
</evidence>
<evidence type="ECO:0000313" key="6">
    <source>
        <dbReference type="Proteomes" id="UP001241926"/>
    </source>
</evidence>
<sequence length="397" mass="40802">MRQYPRRSSAVVAAAAFAAAVPAAVAPAAHAEESAPELTVSTLPTASPKPGELYDQQVTVTNHGTAPADGVTFRIRLTRGLDFPEQAGNCTYSTVGDQVRQALCELDTVVEPGATLTVPVRFKALPHALMEAVEYGTTATGEAPGTGFSEAYRRLTLKADSWADLVAVGEETEGLAGDGQSVTLELRNDGPGWIQNQVSDDLPGLVVTIPPGTTTTQVPKDCSPFHIDGPTGGPLLGRAQYVCWPKDDATLDVGEKHLYTFSLKIDKDAVDPKGKVRASSVYNITPAYDRNLANNTAPIVIDTPSDYEPEPSPTPSTPAPTTPGDGGNDPDGQGGAATPSPSAPAGTTGSTGTTGTTGNLASTGTDGTGLLAGAAAAAAALGALLVLTVRRMRNTTR</sequence>
<keyword evidence="2" id="KW-1133">Transmembrane helix</keyword>
<feature type="compositionally biased region" description="Gly residues" evidence="1">
    <location>
        <begin position="324"/>
        <end position="335"/>
    </location>
</feature>
<evidence type="ECO:0000256" key="1">
    <source>
        <dbReference type="SAM" id="MobiDB-lite"/>
    </source>
</evidence>
<proteinExistence type="predicted"/>
<keyword evidence="2" id="KW-0472">Membrane</keyword>
<keyword evidence="2" id="KW-0812">Transmembrane</keyword>
<feature type="compositionally biased region" description="Low complexity" evidence="1">
    <location>
        <begin position="336"/>
        <end position="361"/>
    </location>
</feature>
<feature type="transmembrane region" description="Helical" evidence="2">
    <location>
        <begin position="369"/>
        <end position="389"/>
    </location>
</feature>
<feature type="chain" id="PRO_5045289890" description="DUF11 domain-containing protein" evidence="3">
    <location>
        <begin position="32"/>
        <end position="397"/>
    </location>
</feature>
<feature type="signal peptide" evidence="3">
    <location>
        <begin position="1"/>
        <end position="31"/>
    </location>
</feature>
<protein>
    <recommendedName>
        <fullName evidence="4">DUF11 domain-containing protein</fullName>
    </recommendedName>
</protein>